<reference evidence="1 2" key="1">
    <citation type="submission" date="2018-05" db="EMBL/GenBank/DDBJ databases">
        <title>Pararhodobacter marina sp. nov., isolated from deep-sea water of the Indian Ocean.</title>
        <authorList>
            <person name="Lai Q.Sr."/>
            <person name="Liu X."/>
            <person name="Shao Z."/>
        </authorList>
    </citation>
    <scope>NUCLEOTIDE SEQUENCE [LARGE SCALE GENOMIC DNA]</scope>
    <source>
        <strain evidence="1 2">CIC4N-9</strain>
    </source>
</reference>
<protein>
    <submittedName>
        <fullName evidence="1">Uncharacterized protein</fullName>
    </submittedName>
</protein>
<comment type="caution">
    <text evidence="1">The sequence shown here is derived from an EMBL/GenBank/DDBJ whole genome shotgun (WGS) entry which is preliminary data.</text>
</comment>
<accession>A0A2U2CAH6</accession>
<name>A0A2U2CAH6_9RHOB</name>
<dbReference type="Proteomes" id="UP000244940">
    <property type="component" value="Unassembled WGS sequence"/>
</dbReference>
<dbReference type="AlphaFoldDB" id="A0A2U2CAH6"/>
<proteinExistence type="predicted"/>
<evidence type="ECO:0000313" key="1">
    <source>
        <dbReference type="EMBL" id="PWE28908.1"/>
    </source>
</evidence>
<dbReference type="PROSITE" id="PS51257">
    <property type="entry name" value="PROKAR_LIPOPROTEIN"/>
    <property type="match status" value="1"/>
</dbReference>
<sequence>MRKRQRATLALIWISCCATLTGCLDNEPELIVERPVLDRLEPEIDQLAVCAVDLHAGFAAGLVSEENVSCIVSVARNMVSITEAAKG</sequence>
<dbReference type="EMBL" id="QEYD01000005">
    <property type="protein sequence ID" value="PWE28908.1"/>
    <property type="molecule type" value="Genomic_DNA"/>
</dbReference>
<keyword evidence="2" id="KW-1185">Reference proteome</keyword>
<gene>
    <name evidence="1" type="ORF">C4N9_08785</name>
</gene>
<evidence type="ECO:0000313" key="2">
    <source>
        <dbReference type="Proteomes" id="UP000244940"/>
    </source>
</evidence>
<organism evidence="1 2">
    <name type="scientific">Pararhodobacter marinus</name>
    <dbReference type="NCBI Taxonomy" id="2184063"/>
    <lineage>
        <taxon>Bacteria</taxon>
        <taxon>Pseudomonadati</taxon>
        <taxon>Pseudomonadota</taxon>
        <taxon>Alphaproteobacteria</taxon>
        <taxon>Rhodobacterales</taxon>
        <taxon>Paracoccaceae</taxon>
        <taxon>Pararhodobacter</taxon>
    </lineage>
</organism>